<organism evidence="2 3">
    <name type="scientific">Candidatus Iainarchaeum sp</name>
    <dbReference type="NCBI Taxonomy" id="3101447"/>
    <lineage>
        <taxon>Archaea</taxon>
        <taxon>Candidatus Iainarchaeota</taxon>
        <taxon>Candidatus Iainarchaeia</taxon>
        <taxon>Candidatus Iainarchaeales</taxon>
        <taxon>Candidatus Iainarchaeaceae</taxon>
        <taxon>Candidatus Iainarchaeum</taxon>
    </lineage>
</organism>
<evidence type="ECO:0000313" key="2">
    <source>
        <dbReference type="EMBL" id="MBT4870716.1"/>
    </source>
</evidence>
<sequence>MDFRNFFKPSWKKLGWFFLVFFVAQLYVNIIMFFVPTSIAQNFINFVLNPGELILQNMNGIEGSLITPIGATISIMWNYVLATLLAKEVSKDKE</sequence>
<dbReference type="Proteomes" id="UP000722459">
    <property type="component" value="Unassembled WGS sequence"/>
</dbReference>
<evidence type="ECO:0000313" key="3">
    <source>
        <dbReference type="Proteomes" id="UP000722459"/>
    </source>
</evidence>
<keyword evidence="1" id="KW-0812">Transmembrane</keyword>
<proteinExistence type="predicted"/>
<feature type="transmembrane region" description="Helical" evidence="1">
    <location>
        <begin position="14"/>
        <end position="35"/>
    </location>
</feature>
<dbReference type="EMBL" id="JABJNZ010000054">
    <property type="protein sequence ID" value="MBT4870716.1"/>
    <property type="molecule type" value="Genomic_DNA"/>
</dbReference>
<dbReference type="AlphaFoldDB" id="A0A8T5GGT9"/>
<comment type="caution">
    <text evidence="2">The sequence shown here is derived from an EMBL/GenBank/DDBJ whole genome shotgun (WGS) entry which is preliminary data.</text>
</comment>
<gene>
    <name evidence="2" type="ORF">HON47_04025</name>
</gene>
<name>A0A8T5GGT9_9ARCH</name>
<protein>
    <submittedName>
        <fullName evidence="2">Uncharacterized protein</fullName>
    </submittedName>
</protein>
<evidence type="ECO:0000256" key="1">
    <source>
        <dbReference type="SAM" id="Phobius"/>
    </source>
</evidence>
<feature type="transmembrane region" description="Helical" evidence="1">
    <location>
        <begin position="65"/>
        <end position="86"/>
    </location>
</feature>
<keyword evidence="1" id="KW-0472">Membrane</keyword>
<keyword evidence="1" id="KW-1133">Transmembrane helix</keyword>
<accession>A0A8T5GGT9</accession>
<reference evidence="2" key="1">
    <citation type="journal article" date="2021" name="ISME J.">
        <title>Mercury methylation by metabolically versatile and cosmopolitan marine bacteria.</title>
        <authorList>
            <person name="Lin H."/>
            <person name="Ascher D.B."/>
            <person name="Myung Y."/>
            <person name="Lamborg C.H."/>
            <person name="Hallam S.J."/>
            <person name="Gionfriddo C.M."/>
            <person name="Holt K.E."/>
            <person name="Moreau J.W."/>
        </authorList>
    </citation>
    <scope>NUCLEOTIDE SEQUENCE</scope>
    <source>
        <strain evidence="2">SI075_bin30</strain>
    </source>
</reference>